<reference evidence="1 2" key="1">
    <citation type="submission" date="2023-12" db="EMBL/GenBank/DDBJ databases">
        <title>A high-quality genome assembly for Dillenia turbinata (Dilleniales).</title>
        <authorList>
            <person name="Chanderbali A."/>
        </authorList>
    </citation>
    <scope>NUCLEOTIDE SEQUENCE [LARGE SCALE GENOMIC DNA]</scope>
    <source>
        <strain evidence="1">LSX21</strain>
        <tissue evidence="1">Leaf</tissue>
    </source>
</reference>
<dbReference type="EMBL" id="JBAMMX010000019">
    <property type="protein sequence ID" value="KAK6921452.1"/>
    <property type="molecule type" value="Genomic_DNA"/>
</dbReference>
<gene>
    <name evidence="1" type="ORF">RJ641_011959</name>
</gene>
<evidence type="ECO:0000313" key="2">
    <source>
        <dbReference type="Proteomes" id="UP001370490"/>
    </source>
</evidence>
<protein>
    <submittedName>
        <fullName evidence="1">Uncharacterized protein</fullName>
    </submittedName>
</protein>
<feature type="non-terminal residue" evidence="1">
    <location>
        <position position="1"/>
    </location>
</feature>
<proteinExistence type="predicted"/>
<accession>A0AAN8Z1X6</accession>
<dbReference type="Proteomes" id="UP001370490">
    <property type="component" value="Unassembled WGS sequence"/>
</dbReference>
<organism evidence="1 2">
    <name type="scientific">Dillenia turbinata</name>
    <dbReference type="NCBI Taxonomy" id="194707"/>
    <lineage>
        <taxon>Eukaryota</taxon>
        <taxon>Viridiplantae</taxon>
        <taxon>Streptophyta</taxon>
        <taxon>Embryophyta</taxon>
        <taxon>Tracheophyta</taxon>
        <taxon>Spermatophyta</taxon>
        <taxon>Magnoliopsida</taxon>
        <taxon>eudicotyledons</taxon>
        <taxon>Gunneridae</taxon>
        <taxon>Pentapetalae</taxon>
        <taxon>Dilleniales</taxon>
        <taxon>Dilleniaceae</taxon>
        <taxon>Dillenia</taxon>
    </lineage>
</organism>
<keyword evidence="2" id="KW-1185">Reference proteome</keyword>
<dbReference type="PANTHER" id="PTHR33430">
    <property type="entry name" value="MATERNAL EFFECT EMBRYO ARREST PROTEIN"/>
    <property type="match status" value="1"/>
</dbReference>
<comment type="caution">
    <text evidence="1">The sequence shown here is derived from an EMBL/GenBank/DDBJ whole genome shotgun (WGS) entry which is preliminary data.</text>
</comment>
<feature type="non-terminal residue" evidence="1">
    <location>
        <position position="88"/>
    </location>
</feature>
<dbReference type="AlphaFoldDB" id="A0AAN8Z1X6"/>
<evidence type="ECO:0000313" key="1">
    <source>
        <dbReference type="EMBL" id="KAK6921452.1"/>
    </source>
</evidence>
<name>A0AAN8Z1X6_9MAGN</name>
<dbReference type="PANTHER" id="PTHR33430:SF6">
    <property type="entry name" value="MATERNAL EFFECT EMBRYO ARREST PROTEIN"/>
    <property type="match status" value="1"/>
</dbReference>
<sequence>STTSSSSSFTTSIPVTALDELVNINSLFTMTVFIGLSLTTPYKQYLKSCLLQLLPLLFPHSPSKDIEEAFIAHINLKIFCFGIFKSTV</sequence>